<dbReference type="GO" id="GO:0005737">
    <property type="term" value="C:cytoplasm"/>
    <property type="evidence" value="ECO:0007669"/>
    <property type="project" value="TreeGrafter"/>
</dbReference>
<gene>
    <name evidence="2" type="ORF">CFOLD11_12650</name>
</gene>
<proteinExistence type="predicted"/>
<keyword evidence="3" id="KW-1185">Reference proteome</keyword>
<dbReference type="Proteomes" id="UP001057868">
    <property type="component" value="Unassembled WGS sequence"/>
</dbReference>
<protein>
    <recommendedName>
        <fullName evidence="1">DJ-1/PfpI domain-containing protein</fullName>
    </recommendedName>
</protein>
<comment type="caution">
    <text evidence="2">The sequence shown here is derived from an EMBL/GenBank/DDBJ whole genome shotgun (WGS) entry which is preliminary data.</text>
</comment>
<dbReference type="PANTHER" id="PTHR48094">
    <property type="entry name" value="PROTEIN/NUCLEIC ACID DEGLYCASE DJ-1-RELATED"/>
    <property type="match status" value="1"/>
</dbReference>
<dbReference type="InterPro" id="IPR002818">
    <property type="entry name" value="DJ-1/PfpI"/>
</dbReference>
<dbReference type="Pfam" id="PF01965">
    <property type="entry name" value="DJ-1_PfpI"/>
    <property type="match status" value="1"/>
</dbReference>
<dbReference type="InterPro" id="IPR050325">
    <property type="entry name" value="Prot/Nucl_acid_deglycase"/>
</dbReference>
<evidence type="ECO:0000313" key="3">
    <source>
        <dbReference type="Proteomes" id="UP001057868"/>
    </source>
</evidence>
<dbReference type="PANTHER" id="PTHR48094:SF12">
    <property type="entry name" value="PARKINSON DISEASE PROTEIN 7 HOMOLOG"/>
    <property type="match status" value="1"/>
</dbReference>
<dbReference type="InterPro" id="IPR029062">
    <property type="entry name" value="Class_I_gatase-like"/>
</dbReference>
<name>A0A9W5Y0S4_9CLOT</name>
<dbReference type="CDD" id="cd03135">
    <property type="entry name" value="GATase1_DJ-1"/>
    <property type="match status" value="1"/>
</dbReference>
<evidence type="ECO:0000313" key="2">
    <source>
        <dbReference type="EMBL" id="GKU24439.1"/>
    </source>
</evidence>
<dbReference type="AlphaFoldDB" id="A0A9W5Y0S4"/>
<feature type="domain" description="DJ-1/PfpI" evidence="1">
    <location>
        <begin position="2"/>
        <end position="99"/>
    </location>
</feature>
<accession>A0A9W5Y0S4</accession>
<dbReference type="EMBL" id="BQXY01000001">
    <property type="protein sequence ID" value="GKU24439.1"/>
    <property type="molecule type" value="Genomic_DNA"/>
</dbReference>
<organism evidence="2 3">
    <name type="scientific">Clostridium folliculivorans</name>
    <dbReference type="NCBI Taxonomy" id="2886038"/>
    <lineage>
        <taxon>Bacteria</taxon>
        <taxon>Bacillati</taxon>
        <taxon>Bacillota</taxon>
        <taxon>Clostridia</taxon>
        <taxon>Eubacteriales</taxon>
        <taxon>Clostridiaceae</taxon>
        <taxon>Clostridium</taxon>
    </lineage>
</organism>
<dbReference type="Gene3D" id="3.40.50.880">
    <property type="match status" value="1"/>
</dbReference>
<evidence type="ECO:0000259" key="1">
    <source>
        <dbReference type="Pfam" id="PF01965"/>
    </source>
</evidence>
<sequence length="133" mass="14786">MLILPGGLPGAANLAADERVIDLVKYFNKQNKFIVAICAAPTVLAKAGIIDGRIITAYSGYETKLLGCHFVENNVVIDNNIITSRGLATPYPFAYKIAEILRKDTTELRERMLIIWLEENKGTNERMSENESN</sequence>
<reference evidence="2" key="1">
    <citation type="journal article" date="2023" name="Int. J. Syst. Evol. Microbiol.">
        <title>&lt;i&gt;Clostridium folliculivorans&lt;/i&gt; sp. nov., isolated from soil samples of an organic paddy in Japan.</title>
        <authorList>
            <person name="Tazawa J."/>
            <person name="Kobayashi H."/>
            <person name="Tanizawa Y."/>
            <person name="Uchino A."/>
            <person name="Tanaka F."/>
            <person name="Urashima Y."/>
            <person name="Miura S."/>
            <person name="Sakamoto M."/>
            <person name="Ohkuma M."/>
            <person name="Tohno M."/>
        </authorList>
    </citation>
    <scope>NUCLEOTIDE SEQUENCE</scope>
    <source>
        <strain evidence="2">D1-1</strain>
    </source>
</reference>
<dbReference type="SUPFAM" id="SSF52317">
    <property type="entry name" value="Class I glutamine amidotransferase-like"/>
    <property type="match status" value="1"/>
</dbReference>